<organism evidence="5">
    <name type="scientific">hydrothermal vent metagenome</name>
    <dbReference type="NCBI Taxonomy" id="652676"/>
    <lineage>
        <taxon>unclassified sequences</taxon>
        <taxon>metagenomes</taxon>
        <taxon>ecological metagenomes</taxon>
    </lineage>
</organism>
<evidence type="ECO:0000313" key="5">
    <source>
        <dbReference type="EMBL" id="VAX23349.1"/>
    </source>
</evidence>
<evidence type="ECO:0000256" key="3">
    <source>
        <dbReference type="SAM" id="MobiDB-lite"/>
    </source>
</evidence>
<evidence type="ECO:0000256" key="1">
    <source>
        <dbReference type="ARBA" id="ARBA00022553"/>
    </source>
</evidence>
<dbReference type="InterPro" id="IPR011006">
    <property type="entry name" value="CheY-like_superfamily"/>
</dbReference>
<feature type="compositionally biased region" description="Acidic residues" evidence="3">
    <location>
        <begin position="268"/>
        <end position="281"/>
    </location>
</feature>
<feature type="compositionally biased region" description="Basic and acidic residues" evidence="3">
    <location>
        <begin position="254"/>
        <end position="263"/>
    </location>
</feature>
<accession>A0A3B1BZF1</accession>
<feature type="region of interest" description="Disordered" evidence="3">
    <location>
        <begin position="181"/>
        <end position="200"/>
    </location>
</feature>
<dbReference type="PANTHER" id="PTHR44591:SF14">
    <property type="entry name" value="PROTEIN PILG"/>
    <property type="match status" value="1"/>
</dbReference>
<feature type="domain" description="Response regulatory" evidence="4">
    <location>
        <begin position="5"/>
        <end position="121"/>
    </location>
</feature>
<keyword evidence="1" id="KW-0597">Phosphoprotein</keyword>
<dbReference type="SUPFAM" id="SSF52172">
    <property type="entry name" value="CheY-like"/>
    <property type="match status" value="1"/>
</dbReference>
<sequence length="452" mass="49959">MSRPRVLVADDSATIQKVFELAFENENVEVVIANNGATAFEMALAIKPSMIIADVNMPQMDGFELCSAIKNDSKTALIPVYLLSSALDDFDEEKSNTVRADGRFEKPFKSDEIVNKVKDVIETSTAAFLMEAPDDEEETEVEIEDESNTFDEIDISLDTLMESLTEVDEEKDDLLPVIEEPEEEVEETVPAEDVPPAPSVIELKPENIIDADDFDDDDIELESFLSYEELSGEEDEVAPEINVAEININFVDGDKAHNDHENQSVDSIADDIINEASESLEEDGKLVDADDIDAEEPPPTEMPDVEAADFDEKVEPDIDLGEKELSDRAISELEPIDEPKIDDQEEKPEADPEETPSAMDDQLGQGISTAFETLRTIGLHDVVEGAIKETAGGKITEDDIKKTIEMAVKSAIDEIKPQIIETFRSVATEVTLNVAEDLVKQTIEQIKSETED</sequence>
<protein>
    <recommendedName>
        <fullName evidence="4">Response regulatory domain-containing protein</fullName>
    </recommendedName>
</protein>
<keyword evidence="2" id="KW-0902">Two-component regulatory system</keyword>
<evidence type="ECO:0000256" key="2">
    <source>
        <dbReference type="ARBA" id="ARBA00023012"/>
    </source>
</evidence>
<reference evidence="5" key="1">
    <citation type="submission" date="2018-06" db="EMBL/GenBank/DDBJ databases">
        <authorList>
            <person name="Zhirakovskaya E."/>
        </authorList>
    </citation>
    <scope>NUCLEOTIDE SEQUENCE</scope>
</reference>
<dbReference type="PROSITE" id="PS50110">
    <property type="entry name" value="RESPONSE_REGULATORY"/>
    <property type="match status" value="1"/>
</dbReference>
<dbReference type="EMBL" id="UOGC01000150">
    <property type="protein sequence ID" value="VAX23349.1"/>
    <property type="molecule type" value="Genomic_DNA"/>
</dbReference>
<dbReference type="InterPro" id="IPR001789">
    <property type="entry name" value="Sig_transdc_resp-reg_receiver"/>
</dbReference>
<evidence type="ECO:0000259" key="4">
    <source>
        <dbReference type="PROSITE" id="PS50110"/>
    </source>
</evidence>
<gene>
    <name evidence="5" type="ORF">MNBD_NITROSPINAE01-1158</name>
</gene>
<dbReference type="GO" id="GO:0000160">
    <property type="term" value="P:phosphorelay signal transduction system"/>
    <property type="evidence" value="ECO:0007669"/>
    <property type="project" value="UniProtKB-KW"/>
</dbReference>
<dbReference type="Pfam" id="PF00072">
    <property type="entry name" value="Response_reg"/>
    <property type="match status" value="1"/>
</dbReference>
<feature type="compositionally biased region" description="Acidic residues" evidence="3">
    <location>
        <begin position="181"/>
        <end position="190"/>
    </location>
</feature>
<dbReference type="InterPro" id="IPR050595">
    <property type="entry name" value="Bact_response_regulator"/>
</dbReference>
<name>A0A3B1BZF1_9ZZZZ</name>
<dbReference type="AlphaFoldDB" id="A0A3B1BZF1"/>
<dbReference type="SMART" id="SM00448">
    <property type="entry name" value="REC"/>
    <property type="match status" value="1"/>
</dbReference>
<proteinExistence type="predicted"/>
<feature type="compositionally biased region" description="Acidic residues" evidence="3">
    <location>
        <begin position="289"/>
        <end position="309"/>
    </location>
</feature>
<dbReference type="PANTHER" id="PTHR44591">
    <property type="entry name" value="STRESS RESPONSE REGULATOR PROTEIN 1"/>
    <property type="match status" value="1"/>
</dbReference>
<feature type="compositionally biased region" description="Basic and acidic residues" evidence="3">
    <location>
        <begin position="310"/>
        <end position="350"/>
    </location>
</feature>
<feature type="region of interest" description="Disordered" evidence="3">
    <location>
        <begin position="254"/>
        <end position="367"/>
    </location>
</feature>
<dbReference type="Gene3D" id="3.40.50.2300">
    <property type="match status" value="1"/>
</dbReference>